<organism evidence="3 4">
    <name type="scientific">Armillaria ostoyae</name>
    <name type="common">Armillaria root rot fungus</name>
    <dbReference type="NCBI Taxonomy" id="47428"/>
    <lineage>
        <taxon>Eukaryota</taxon>
        <taxon>Fungi</taxon>
        <taxon>Dikarya</taxon>
        <taxon>Basidiomycota</taxon>
        <taxon>Agaricomycotina</taxon>
        <taxon>Agaricomycetes</taxon>
        <taxon>Agaricomycetidae</taxon>
        <taxon>Agaricales</taxon>
        <taxon>Marasmiineae</taxon>
        <taxon>Physalacriaceae</taxon>
        <taxon>Armillaria</taxon>
    </lineage>
</organism>
<dbReference type="InterPro" id="IPR025390">
    <property type="entry name" value="Dsc3_C"/>
</dbReference>
<dbReference type="InterPro" id="IPR019413">
    <property type="entry name" value="Dsc3_ub-like_dom"/>
</dbReference>
<sequence length="283" mass="31968">MLSEKAKGKRRAVEPVELDPHPDRALVIRFTEGIADLTFSVSKQDAVRDVKRMIRAERTELKDRKLRLIHSGRLLTNGTFLLSWLESLEDRQKRATASEGDSDEVVRPSTTWLHCSVGGKIDPEGDSDDGNVQAAQLQPARGFDRLASVGFSEEDIANFRRQFHTSSSFMDDEHFDTEEEYDEHARALEEQWIDSMDNAGTASLSQSGGHNPSMMQGLVAGFFFPIIPLFFIRKTHPPVFWEDGTEYEPPDSVIFSRPMQVGLVIGFIANIMFGMWRLFLDAS</sequence>
<keyword evidence="4" id="KW-1185">Reference proteome</keyword>
<dbReference type="InterPro" id="IPR000626">
    <property type="entry name" value="Ubiquitin-like_dom"/>
</dbReference>
<dbReference type="AlphaFoldDB" id="A0A284QN42"/>
<dbReference type="GO" id="GO:0005783">
    <property type="term" value="C:endoplasmic reticulum"/>
    <property type="evidence" value="ECO:0007669"/>
    <property type="project" value="TreeGrafter"/>
</dbReference>
<feature type="transmembrane region" description="Helical" evidence="1">
    <location>
        <begin position="214"/>
        <end position="232"/>
    </location>
</feature>
<dbReference type="OrthoDB" id="2556122at2759"/>
<dbReference type="EMBL" id="FUEG01000001">
    <property type="protein sequence ID" value="SJK97897.1"/>
    <property type="molecule type" value="Genomic_DNA"/>
</dbReference>
<dbReference type="PROSITE" id="PS50053">
    <property type="entry name" value="UBIQUITIN_2"/>
    <property type="match status" value="1"/>
</dbReference>
<evidence type="ECO:0000256" key="1">
    <source>
        <dbReference type="SAM" id="Phobius"/>
    </source>
</evidence>
<dbReference type="OMA" id="RIYVNCS"/>
<dbReference type="Gene3D" id="3.10.20.90">
    <property type="entry name" value="Phosphatidylinositol 3-kinase Catalytic Subunit, Chain A, domain 1"/>
    <property type="match status" value="1"/>
</dbReference>
<dbReference type="PANTHER" id="PTHR28049">
    <property type="entry name" value="TRANSMEMBRANE PROTEIN YOR223W"/>
    <property type="match status" value="1"/>
</dbReference>
<dbReference type="SUPFAM" id="SSF54236">
    <property type="entry name" value="Ubiquitin-like"/>
    <property type="match status" value="1"/>
</dbReference>
<gene>
    <name evidence="3" type="ORF">ARMOST_01153</name>
</gene>
<protein>
    <recommendedName>
        <fullName evidence="2">Ubiquitin-like domain-containing protein</fullName>
    </recommendedName>
</protein>
<feature type="domain" description="Ubiquitin-like" evidence="2">
    <location>
        <begin position="24"/>
        <end position="81"/>
    </location>
</feature>
<accession>A0A284QN42</accession>
<keyword evidence="1" id="KW-1133">Transmembrane helix</keyword>
<keyword evidence="1" id="KW-0812">Transmembrane</keyword>
<reference evidence="4" key="1">
    <citation type="journal article" date="2017" name="Nat. Ecol. Evol.">
        <title>Genome expansion and lineage-specific genetic innovations in the forest pathogenic fungi Armillaria.</title>
        <authorList>
            <person name="Sipos G."/>
            <person name="Prasanna A.N."/>
            <person name="Walter M.C."/>
            <person name="O'Connor E."/>
            <person name="Balint B."/>
            <person name="Krizsan K."/>
            <person name="Kiss B."/>
            <person name="Hess J."/>
            <person name="Varga T."/>
            <person name="Slot J."/>
            <person name="Riley R."/>
            <person name="Boka B."/>
            <person name="Rigling D."/>
            <person name="Barry K."/>
            <person name="Lee J."/>
            <person name="Mihaltcheva S."/>
            <person name="LaButti K."/>
            <person name="Lipzen A."/>
            <person name="Waldron R."/>
            <person name="Moloney N.M."/>
            <person name="Sperisen C."/>
            <person name="Kredics L."/>
            <person name="Vagvoelgyi C."/>
            <person name="Patrignani A."/>
            <person name="Fitzpatrick D."/>
            <person name="Nagy I."/>
            <person name="Doyle S."/>
            <person name="Anderson J.B."/>
            <person name="Grigoriev I.V."/>
            <person name="Gueldener U."/>
            <person name="Muensterkoetter M."/>
            <person name="Nagy L.G."/>
        </authorList>
    </citation>
    <scope>NUCLEOTIDE SEQUENCE [LARGE SCALE GENOMIC DNA]</scope>
    <source>
        <strain evidence="4">C18/9</strain>
    </source>
</reference>
<proteinExistence type="predicted"/>
<keyword evidence="1" id="KW-0472">Membrane</keyword>
<dbReference type="Pfam" id="PF13373">
    <property type="entry name" value="Dsc3_C"/>
    <property type="match status" value="1"/>
</dbReference>
<evidence type="ECO:0000259" key="2">
    <source>
        <dbReference type="PROSITE" id="PS50053"/>
    </source>
</evidence>
<dbReference type="Pfam" id="PF10302">
    <property type="entry name" value="Dsc3_N"/>
    <property type="match status" value="1"/>
</dbReference>
<dbReference type="InterPro" id="IPR045226">
    <property type="entry name" value="Dsc3"/>
</dbReference>
<dbReference type="Proteomes" id="UP000219338">
    <property type="component" value="Unassembled WGS sequence"/>
</dbReference>
<dbReference type="PANTHER" id="PTHR28049:SF1">
    <property type="entry name" value="DSC E3 UBIQUITIN LIGASE COMPLEX SUBUNIT 3"/>
    <property type="match status" value="1"/>
</dbReference>
<evidence type="ECO:0000313" key="4">
    <source>
        <dbReference type="Proteomes" id="UP000219338"/>
    </source>
</evidence>
<feature type="transmembrane region" description="Helical" evidence="1">
    <location>
        <begin position="259"/>
        <end position="280"/>
    </location>
</feature>
<evidence type="ECO:0000313" key="3">
    <source>
        <dbReference type="EMBL" id="SJK97897.1"/>
    </source>
</evidence>
<name>A0A284QN42_ARMOS</name>
<dbReference type="InterPro" id="IPR029071">
    <property type="entry name" value="Ubiquitin-like_domsf"/>
</dbReference>
<dbReference type="GO" id="GO:0044695">
    <property type="term" value="C:Dsc E3 ubiquitin ligase complex"/>
    <property type="evidence" value="ECO:0007669"/>
    <property type="project" value="InterPro"/>
</dbReference>